<evidence type="ECO:0000256" key="1">
    <source>
        <dbReference type="SAM" id="Phobius"/>
    </source>
</evidence>
<dbReference type="EMBL" id="MLAK01000783">
    <property type="protein sequence ID" value="OHT04704.1"/>
    <property type="molecule type" value="Genomic_DNA"/>
</dbReference>
<keyword evidence="3" id="KW-1185">Reference proteome</keyword>
<evidence type="ECO:0008006" key="4">
    <source>
        <dbReference type="Google" id="ProtNLM"/>
    </source>
</evidence>
<dbReference type="SUPFAM" id="SSF50998">
    <property type="entry name" value="Quinoprotein alcohol dehydrogenase-like"/>
    <property type="match status" value="1"/>
</dbReference>
<name>A0A1J4K1P1_9EUKA</name>
<accession>A0A1J4K1P1</accession>
<proteinExistence type="predicted"/>
<keyword evidence="1" id="KW-1133">Transmembrane helix</keyword>
<comment type="caution">
    <text evidence="2">The sequence shown here is derived from an EMBL/GenBank/DDBJ whole genome shotgun (WGS) entry which is preliminary data.</text>
</comment>
<dbReference type="RefSeq" id="XP_068357840.1">
    <property type="nucleotide sequence ID" value="XM_068505723.1"/>
</dbReference>
<keyword evidence="1" id="KW-0472">Membrane</keyword>
<sequence>MKNNSIKYTIHQANSSDSFGISMGFCKKNQILFIGDTDYSNGQIKGAVFAYKWVASEMSFKLHQIIGPENSIFRNSIGFGLAITLTSNCNTIFISSEDGVQVFELNNSMYYQQSSDYPIIHTDNFGKTLFYDHASDSLLATDDTTLYQINFANLRNIIIPIFACNTTISNVQFLSDRYYYLQCHHQSYVNVFTFNENNILTKQDYNIDGEYFVICPFNTNLSLIYQDSTFYLQNWIGFWNIYQNWTVKDNVSQIFFPNRFVFACIDDTDKLNSYQLQSDIVVEEQSIHLCGTTSNLINHYFISDEEMLTICKGLHSVNCTVIELTGPSSKMYSEVTMIFAAFTGTFFIFWNVYFIIFFVNKMKQIMKNEAKNSNKTQQSKTYN</sequence>
<keyword evidence="1" id="KW-0812">Transmembrane</keyword>
<evidence type="ECO:0000313" key="2">
    <source>
        <dbReference type="EMBL" id="OHT04704.1"/>
    </source>
</evidence>
<feature type="transmembrane region" description="Helical" evidence="1">
    <location>
        <begin position="337"/>
        <end position="359"/>
    </location>
</feature>
<organism evidence="2 3">
    <name type="scientific">Tritrichomonas foetus</name>
    <dbReference type="NCBI Taxonomy" id="1144522"/>
    <lineage>
        <taxon>Eukaryota</taxon>
        <taxon>Metamonada</taxon>
        <taxon>Parabasalia</taxon>
        <taxon>Tritrichomonadida</taxon>
        <taxon>Tritrichomonadidae</taxon>
        <taxon>Tritrichomonas</taxon>
    </lineage>
</organism>
<dbReference type="AlphaFoldDB" id="A0A1J4K1P1"/>
<dbReference type="Proteomes" id="UP000179807">
    <property type="component" value="Unassembled WGS sequence"/>
</dbReference>
<dbReference type="GeneID" id="94840427"/>
<dbReference type="InterPro" id="IPR011047">
    <property type="entry name" value="Quinoprotein_ADH-like_sf"/>
</dbReference>
<evidence type="ECO:0000313" key="3">
    <source>
        <dbReference type="Proteomes" id="UP000179807"/>
    </source>
</evidence>
<dbReference type="VEuPathDB" id="TrichDB:TRFO_27707"/>
<reference evidence="2" key="1">
    <citation type="submission" date="2016-10" db="EMBL/GenBank/DDBJ databases">
        <authorList>
            <person name="Benchimol M."/>
            <person name="Almeida L.G."/>
            <person name="Vasconcelos A.T."/>
            <person name="Perreira-Neves A."/>
            <person name="Rosa I.A."/>
            <person name="Tasca T."/>
            <person name="Bogo M.R."/>
            <person name="de Souza W."/>
        </authorList>
    </citation>
    <scope>NUCLEOTIDE SEQUENCE [LARGE SCALE GENOMIC DNA]</scope>
    <source>
        <strain evidence="2">K</strain>
    </source>
</reference>
<protein>
    <recommendedName>
        <fullName evidence="4">Transmembrane protein</fullName>
    </recommendedName>
</protein>
<gene>
    <name evidence="2" type="ORF">TRFO_27707</name>
</gene>